<organism evidence="1">
    <name type="scientific">bioreactor metagenome</name>
    <dbReference type="NCBI Taxonomy" id="1076179"/>
    <lineage>
        <taxon>unclassified sequences</taxon>
        <taxon>metagenomes</taxon>
        <taxon>ecological metagenomes</taxon>
    </lineage>
</organism>
<accession>A0A645FJ39</accession>
<reference evidence="1" key="1">
    <citation type="submission" date="2019-08" db="EMBL/GenBank/DDBJ databases">
        <authorList>
            <person name="Kucharzyk K."/>
            <person name="Murdoch R.W."/>
            <person name="Higgins S."/>
            <person name="Loffler F."/>
        </authorList>
    </citation>
    <scope>NUCLEOTIDE SEQUENCE</scope>
</reference>
<protein>
    <recommendedName>
        <fullName evidence="2">HicB-like antitoxin of toxin-antitoxin system domain-containing protein</fullName>
    </recommendedName>
</protein>
<sequence>MKKLKVTITITKNGAEGYICTCDYPFEHFDLGGAGSTVDEAKKDCFAFYDEMKVEYPEESFPELEVDWVYDFPSFFNHFDFLNVTKAAKYMGMSPSNFRHYAAGSKNMSQKQFMKVKEAFSKMADELKASTLTM</sequence>
<comment type="caution">
    <text evidence="1">The sequence shown here is derived from an EMBL/GenBank/DDBJ whole genome shotgun (WGS) entry which is preliminary data.</text>
</comment>
<gene>
    <name evidence="1" type="ORF">SDC9_159578</name>
</gene>
<proteinExistence type="predicted"/>
<dbReference type="AlphaFoldDB" id="A0A645FJ39"/>
<dbReference type="EMBL" id="VSSQ01058573">
    <property type="protein sequence ID" value="MPN12263.1"/>
    <property type="molecule type" value="Genomic_DNA"/>
</dbReference>
<evidence type="ECO:0000313" key="1">
    <source>
        <dbReference type="EMBL" id="MPN12263.1"/>
    </source>
</evidence>
<name>A0A645FJ39_9ZZZZ</name>
<evidence type="ECO:0008006" key="2">
    <source>
        <dbReference type="Google" id="ProtNLM"/>
    </source>
</evidence>